<comment type="caution">
    <text evidence="3">The sequence shown here is derived from an EMBL/GenBank/DDBJ whole genome shotgun (WGS) entry which is preliminary data.</text>
</comment>
<gene>
    <name evidence="3" type="ORF">WG66_9689</name>
</gene>
<dbReference type="EMBL" id="LATX01001823">
    <property type="protein sequence ID" value="KTB37734.1"/>
    <property type="molecule type" value="Genomic_DNA"/>
</dbReference>
<sequence>MHLLAFLLLLLFPTRLLARAPAGPWDNFNFAPRSRIVHPVSVRHVEGTVKNADRLVDTTSGMATLSKASWVALDFGAEVGGLISLTFSNASSDSSISLSFTESPLFISPVTSDDSSYPTANQSYDGVLKVSLPLRNGFWTQPAAWLRGGFRYLTIVSTGGTVGISNISCEISFLPHVDDMRAYSGYFWMKDRTTEWGWDDEDFLTKLWYAGAYTVQTNTVPLDTGRRVPFVSAGSWANDARLGVAGPIIVDGAKRDRAVWPGDMGVAVPTSFVSTNDLLPVKNALLTMFSAIESDGALPESGPPLSQKGSDTYHGWTLIGSYNYYLYTADLSFLQNIWTNYTRAVAFLERKVDRTKGLMNVTGLRDWARLGGGGINAEGNAILYKVLTTASSLASYLAKETNDSKALVLSETYARNATRLKEAFNKEFWMEDVGMYRDNSSTTLAPQDANSFAVLYNLTAEESWKERISEGLTRNWRELGPEAPELPDTISPFIGSFELQAHFEANQNARALDLLHRTWGYMLYTNISVQSTLLEGFTVNGSLSYRSYRGYNYDPAYTSHAHGWSSGPTSALTNYVLGLRVDEPMGRVWTVHPHLFSNIEEDAAEGGFETPLGWFGVSWSVDEERMMEVNISVPEGTRGTFIAPAGVDRVRVVVNGRAVTEVNDEHLERFEIGVDG</sequence>
<evidence type="ECO:0000259" key="2">
    <source>
        <dbReference type="Pfam" id="PF17389"/>
    </source>
</evidence>
<proteinExistence type="predicted"/>
<dbReference type="PANTHER" id="PTHR34987:SF5">
    <property type="entry name" value="ALPHA-RHAMNOSIDASE"/>
    <property type="match status" value="1"/>
</dbReference>
<dbReference type="GO" id="GO:0005975">
    <property type="term" value="P:carbohydrate metabolic process"/>
    <property type="evidence" value="ECO:0007669"/>
    <property type="project" value="InterPro"/>
</dbReference>
<evidence type="ECO:0000313" key="3">
    <source>
        <dbReference type="EMBL" id="KTB37734.1"/>
    </source>
</evidence>
<protein>
    <submittedName>
        <fullName evidence="3">Putative Six-hairpin glycosidase</fullName>
    </submittedName>
</protein>
<evidence type="ECO:0000313" key="4">
    <source>
        <dbReference type="Proteomes" id="UP000054988"/>
    </source>
</evidence>
<feature type="chain" id="PRO_5006901987" evidence="1">
    <location>
        <begin position="19"/>
        <end position="676"/>
    </location>
</feature>
<organism evidence="3 4">
    <name type="scientific">Moniliophthora roreri</name>
    <name type="common">Frosty pod rot fungus</name>
    <name type="synonym">Monilia roreri</name>
    <dbReference type="NCBI Taxonomy" id="221103"/>
    <lineage>
        <taxon>Eukaryota</taxon>
        <taxon>Fungi</taxon>
        <taxon>Dikarya</taxon>
        <taxon>Basidiomycota</taxon>
        <taxon>Agaricomycotina</taxon>
        <taxon>Agaricomycetes</taxon>
        <taxon>Agaricomycetidae</taxon>
        <taxon>Agaricales</taxon>
        <taxon>Marasmiineae</taxon>
        <taxon>Marasmiaceae</taxon>
        <taxon>Moniliophthora</taxon>
    </lineage>
</organism>
<keyword evidence="3" id="KW-0378">Hydrolase</keyword>
<dbReference type="Gene3D" id="1.50.10.10">
    <property type="match status" value="1"/>
</dbReference>
<keyword evidence="1" id="KW-0732">Signal</keyword>
<keyword evidence="3" id="KW-0326">Glycosidase</keyword>
<reference evidence="3 4" key="1">
    <citation type="submission" date="2015-12" db="EMBL/GenBank/DDBJ databases">
        <title>Draft genome sequence of Moniliophthora roreri, the causal agent of frosty pod rot of cacao.</title>
        <authorList>
            <person name="Aime M.C."/>
            <person name="Diaz-Valderrama J.R."/>
            <person name="Kijpornyongpan T."/>
            <person name="Phillips-Mora W."/>
        </authorList>
    </citation>
    <scope>NUCLEOTIDE SEQUENCE [LARGE SCALE GENOMIC DNA]</scope>
    <source>
        <strain evidence="3 4">MCA 2952</strain>
    </source>
</reference>
<dbReference type="InterPro" id="IPR008928">
    <property type="entry name" value="6-hairpin_glycosidase_sf"/>
</dbReference>
<evidence type="ECO:0000256" key="1">
    <source>
        <dbReference type="SAM" id="SignalP"/>
    </source>
</evidence>
<dbReference type="AlphaFoldDB" id="A0A0W0FNF9"/>
<dbReference type="Gene3D" id="2.60.420.10">
    <property type="entry name" value="Maltose phosphorylase, domain 3"/>
    <property type="match status" value="1"/>
</dbReference>
<dbReference type="Proteomes" id="UP000054988">
    <property type="component" value="Unassembled WGS sequence"/>
</dbReference>
<accession>A0A0W0FNF9</accession>
<dbReference type="SUPFAM" id="SSF48208">
    <property type="entry name" value="Six-hairpin glycosidases"/>
    <property type="match status" value="1"/>
</dbReference>
<dbReference type="eggNOG" id="ENOG502QWE4">
    <property type="taxonomic scope" value="Eukaryota"/>
</dbReference>
<dbReference type="InterPro" id="IPR035396">
    <property type="entry name" value="Bac_rhamnosid6H"/>
</dbReference>
<dbReference type="InterPro" id="IPR012341">
    <property type="entry name" value="6hp_glycosidase-like_sf"/>
</dbReference>
<feature type="signal peptide" evidence="1">
    <location>
        <begin position="1"/>
        <end position="18"/>
    </location>
</feature>
<feature type="domain" description="Alpha-L-rhamnosidase six-hairpin glycosidase" evidence="2">
    <location>
        <begin position="248"/>
        <end position="477"/>
    </location>
</feature>
<dbReference type="GO" id="GO:0016798">
    <property type="term" value="F:hydrolase activity, acting on glycosyl bonds"/>
    <property type="evidence" value="ECO:0007669"/>
    <property type="project" value="UniProtKB-KW"/>
</dbReference>
<name>A0A0W0FNF9_MONRR</name>
<dbReference type="PANTHER" id="PTHR34987">
    <property type="entry name" value="C, PUTATIVE (AFU_ORTHOLOGUE AFUA_3G02880)-RELATED"/>
    <property type="match status" value="1"/>
</dbReference>
<dbReference type="Pfam" id="PF17389">
    <property type="entry name" value="Bac_rhamnosid6H"/>
    <property type="match status" value="1"/>
</dbReference>